<evidence type="ECO:0000256" key="1">
    <source>
        <dbReference type="SAM" id="Phobius"/>
    </source>
</evidence>
<dbReference type="EMBL" id="JAUSXK010000001">
    <property type="protein sequence ID" value="MDQ0644059.1"/>
    <property type="molecule type" value="Genomic_DNA"/>
</dbReference>
<comment type="caution">
    <text evidence="2">The sequence shown here is derived from an EMBL/GenBank/DDBJ whole genome shotgun (WGS) entry which is preliminary data.</text>
</comment>
<keyword evidence="1" id="KW-0472">Membrane</keyword>
<feature type="transmembrane region" description="Helical" evidence="1">
    <location>
        <begin position="84"/>
        <end position="105"/>
    </location>
</feature>
<sequence>MDRAPMTDDQNEGPQLVPRPVDAAVAAEWRTFFSGGGVFSLPAATEVNRRKRARNTVFLTVLLLLAVAAVAVAGVLLATGSGRALTYALLAVLLIVTVVATARIAGIRRALNAVRDSPQEYIAVSRDGMRFAGIEFPWTAIVGGLIIDERGAQYSGLKRLTAKIMLSAGHPQVEMLLGVREGTVRDHRAHAPGAVGRVFFVSMGSGGPRIPLQHAIDDDSINALATAARVSAADADVPIIVSRDPAVIHPTIMAIWRGKRPTAGKESNE</sequence>
<name>A0ABU0P9N8_9MICO</name>
<dbReference type="Proteomes" id="UP001239085">
    <property type="component" value="Unassembled WGS sequence"/>
</dbReference>
<keyword evidence="1" id="KW-1133">Transmembrane helix</keyword>
<accession>A0ABU0P9N8</accession>
<proteinExistence type="predicted"/>
<keyword evidence="3" id="KW-1185">Reference proteome</keyword>
<keyword evidence="1" id="KW-0812">Transmembrane</keyword>
<gene>
    <name evidence="2" type="ORF">QFZ46_002219</name>
</gene>
<organism evidence="2 3">
    <name type="scientific">Microbacterium murale</name>
    <dbReference type="NCBI Taxonomy" id="1081040"/>
    <lineage>
        <taxon>Bacteria</taxon>
        <taxon>Bacillati</taxon>
        <taxon>Actinomycetota</taxon>
        <taxon>Actinomycetes</taxon>
        <taxon>Micrococcales</taxon>
        <taxon>Microbacteriaceae</taxon>
        <taxon>Microbacterium</taxon>
    </lineage>
</organism>
<evidence type="ECO:0000313" key="2">
    <source>
        <dbReference type="EMBL" id="MDQ0644059.1"/>
    </source>
</evidence>
<reference evidence="2 3" key="1">
    <citation type="submission" date="2023-07" db="EMBL/GenBank/DDBJ databases">
        <title>Comparative genomics of wheat-associated soil bacteria to identify genetic determinants of phenazine resistance.</title>
        <authorList>
            <person name="Mouncey N."/>
        </authorList>
    </citation>
    <scope>NUCLEOTIDE SEQUENCE [LARGE SCALE GENOMIC DNA]</scope>
    <source>
        <strain evidence="2 3">W2I7</strain>
    </source>
</reference>
<protein>
    <submittedName>
        <fullName evidence="2">Uncharacterized protein</fullName>
    </submittedName>
</protein>
<feature type="transmembrane region" description="Helical" evidence="1">
    <location>
        <begin position="57"/>
        <end position="78"/>
    </location>
</feature>
<evidence type="ECO:0000313" key="3">
    <source>
        <dbReference type="Proteomes" id="UP001239085"/>
    </source>
</evidence>